<dbReference type="PANTHER" id="PTHR19328:SF75">
    <property type="entry name" value="ALDOSE SUGAR DEHYDROGENASE YLII"/>
    <property type="match status" value="1"/>
</dbReference>
<feature type="compositionally biased region" description="Basic residues" evidence="1">
    <location>
        <begin position="234"/>
        <end position="249"/>
    </location>
</feature>
<evidence type="ECO:0000259" key="2">
    <source>
        <dbReference type="Pfam" id="PF07995"/>
    </source>
</evidence>
<gene>
    <name evidence="3" type="ORF">FZO89_15270</name>
</gene>
<feature type="region of interest" description="Disordered" evidence="1">
    <location>
        <begin position="223"/>
        <end position="290"/>
    </location>
</feature>
<dbReference type="InterPro" id="IPR011041">
    <property type="entry name" value="Quinoprot_gluc/sorb_DH_b-prop"/>
</dbReference>
<dbReference type="EMBL" id="VTFT01000002">
    <property type="protein sequence ID" value="TYT23603.1"/>
    <property type="molecule type" value="Genomic_DNA"/>
</dbReference>
<dbReference type="Proteomes" id="UP000324973">
    <property type="component" value="Unassembled WGS sequence"/>
</dbReference>
<sequence length="716" mass="74823">MGGRGKCRSAADDAGGAPGAGGRAGGPGRAARAPLAVACAVAADGADGGGREAVRAAVRIPQSQGGRGIQARRLHPVVQARAPCARAAPRRLRAPSTAGAAGGSGRMGPGCFRPGEAAVAQCGHPWAMAGPGGRDAVRPLVAGVGRRGAGVDPRPDVPAMAFRPVAAGGRALPAGARRRRHDARLVRLRDARERAVRARLLVAARRAGSVRDGNRHAVALRPRRGTQRDVDRTRCRRGGQRLARQRIPRARAASGVLASVRRDPGSGGSGRPVADRRRRGRMSARAPCARATRERAPAWARGGSMDTKLAAILLFLLLLPGCAESAQPPGADPADGAASSASGGIRVEQVLAQGLNAPTAIASPRDGSGRMFVLEREGRIRVLGRDGKLLPEPYYTREVATGDVEQGLLGLAFDPAFRDNGRLYIAYSGATQGERHGLVLRRLQAGDPAANRFDGKDEQVLRVKGLVANHNGGHIAFGPDGMLYWAVGAGTGEPRDHAHAAATDNLLGKILRIDVRDGASGAKNTCGEKGRAVYAIPADNPFAGKRGECGEIWLHGLRNPWRFGIDHADGALWIGDVGKDREEVSVWRSGAPRDLGFPGCQGSHDYPSTGATDCPTRTGTTGPVFEYPGRERGRCAVTGGLVYRGANVALRGAYVFSDSCSSELLVGRLSSTGKLEVASLPSGVAPGYGTIASFGEDEDNEVWFVNHLNGGVYRVR</sequence>
<dbReference type="OrthoDB" id="338827at2"/>
<dbReference type="SUPFAM" id="SSF50952">
    <property type="entry name" value="Soluble quinoprotein glucose dehydrogenase"/>
    <property type="match status" value="1"/>
</dbReference>
<dbReference type="AlphaFoldDB" id="A0A5D4XI29"/>
<dbReference type="PANTHER" id="PTHR19328">
    <property type="entry name" value="HEDGEHOG-INTERACTING PROTEIN"/>
    <property type="match status" value="1"/>
</dbReference>
<keyword evidence="4" id="KW-1185">Reference proteome</keyword>
<feature type="region of interest" description="Disordered" evidence="1">
    <location>
        <begin position="1"/>
        <end position="28"/>
    </location>
</feature>
<evidence type="ECO:0000313" key="4">
    <source>
        <dbReference type="Proteomes" id="UP000324973"/>
    </source>
</evidence>
<evidence type="ECO:0000256" key="1">
    <source>
        <dbReference type="SAM" id="MobiDB-lite"/>
    </source>
</evidence>
<dbReference type="Pfam" id="PF07995">
    <property type="entry name" value="GSDH"/>
    <property type="match status" value="1"/>
</dbReference>
<protein>
    <recommendedName>
        <fullName evidence="2">Glucose/Sorbosone dehydrogenase domain-containing protein</fullName>
    </recommendedName>
</protein>
<dbReference type="Gene3D" id="2.120.10.30">
    <property type="entry name" value="TolB, C-terminal domain"/>
    <property type="match status" value="1"/>
</dbReference>
<organism evidence="3 4">
    <name type="scientific">Luteimonas viscosa</name>
    <dbReference type="NCBI Taxonomy" id="1132694"/>
    <lineage>
        <taxon>Bacteria</taxon>
        <taxon>Pseudomonadati</taxon>
        <taxon>Pseudomonadota</taxon>
        <taxon>Gammaproteobacteria</taxon>
        <taxon>Lysobacterales</taxon>
        <taxon>Lysobacteraceae</taxon>
        <taxon>Luteimonas</taxon>
    </lineage>
</organism>
<dbReference type="InterPro" id="IPR012938">
    <property type="entry name" value="Glc/Sorbosone_DH"/>
</dbReference>
<feature type="domain" description="Glucose/Sorbosone dehydrogenase" evidence="2">
    <location>
        <begin position="356"/>
        <end position="657"/>
    </location>
</feature>
<name>A0A5D4XI29_9GAMM</name>
<comment type="caution">
    <text evidence="3">The sequence shown here is derived from an EMBL/GenBank/DDBJ whole genome shotgun (WGS) entry which is preliminary data.</text>
</comment>
<proteinExistence type="predicted"/>
<feature type="region of interest" description="Disordered" evidence="1">
    <location>
        <begin position="85"/>
        <end position="106"/>
    </location>
</feature>
<dbReference type="InterPro" id="IPR011042">
    <property type="entry name" value="6-blade_b-propeller_TolB-like"/>
</dbReference>
<reference evidence="3 4" key="1">
    <citation type="submission" date="2019-08" db="EMBL/GenBank/DDBJ databases">
        <title>Luteimonas viscosus sp. nov., isolated from soil of a sunflower field.</title>
        <authorList>
            <person name="Jianli Z."/>
            <person name="Ying Z."/>
        </authorList>
    </citation>
    <scope>NUCLEOTIDE SEQUENCE [LARGE SCALE GENOMIC DNA]</scope>
    <source>
        <strain evidence="3 4">XBU10</strain>
    </source>
</reference>
<feature type="compositionally biased region" description="Gly residues" evidence="1">
    <location>
        <begin position="16"/>
        <end position="28"/>
    </location>
</feature>
<accession>A0A5D4XI29</accession>
<evidence type="ECO:0000313" key="3">
    <source>
        <dbReference type="EMBL" id="TYT23603.1"/>
    </source>
</evidence>